<dbReference type="AlphaFoldDB" id="A0A1V0RPQ5"/>
<dbReference type="InterPro" id="IPR035965">
    <property type="entry name" value="PAS-like_dom_sf"/>
</dbReference>
<dbReference type="EC" id="2.7.13.3" evidence="2"/>
<dbReference type="EMBL" id="CP020474">
    <property type="protein sequence ID" value="ARE83754.1"/>
    <property type="molecule type" value="Genomic_DNA"/>
</dbReference>
<proteinExistence type="predicted"/>
<accession>A0A1V0RPQ5</accession>
<dbReference type="InterPro" id="IPR000014">
    <property type="entry name" value="PAS"/>
</dbReference>
<name>A0A1V0RPQ5_9RHOB</name>
<evidence type="ECO:0000259" key="1">
    <source>
        <dbReference type="SMART" id="SM00091"/>
    </source>
</evidence>
<sequence length="508" mass="55728">MPEMTVSDIAVLVPLALLLSLAVLWLIGGLSLPARRAQPVPGIQDAAFLFRYGALLDHDASSLSLPDALPDGSPEDSDWSRFRLWMGFRFGDLPQDQENMRLGQSLCLQAEDGASLTLTRQEHSLRAVLRDTVPADAITRHAAAQERYDLLARALAAEHAPMPVWIMDAAGTVIWHNDSARAVPPAHVSPLTAQPDIPPELGETSCVRLDLAGDTGQPDHIYDLHVTRTALGCIHHAQDITRLIRAETLQREFVQTLSKTFADLTTGLVVFDRAKTLAIFNPALTDLTGLPAEFLSARPSLFGFFDALRDRMVMPEPKNYASWRSQITDMVKSATGGLYHEVWTLPSGQTYRVTGRPHPDGAVAFLFEDISLEVSTTRRHRLQMDLRQSVIDCLQEGIAVLAQDGRLLFCNTAFGEMLGIDPDSSFADMGLHDVIAACAARYPDPGLWPEVEDRIASRRLVATLHDRAISPGQPGADLRVVPLGRGQSMLCLKDRAPIAADRVDLPLR</sequence>
<dbReference type="Pfam" id="PF12860">
    <property type="entry name" value="PAS_7"/>
    <property type="match status" value="1"/>
</dbReference>
<evidence type="ECO:0000313" key="3">
    <source>
        <dbReference type="Proteomes" id="UP000192273"/>
    </source>
</evidence>
<dbReference type="SMART" id="SM00091">
    <property type="entry name" value="PAS"/>
    <property type="match status" value="2"/>
</dbReference>
<keyword evidence="2" id="KW-0808">Transferase</keyword>
<dbReference type="Proteomes" id="UP000192273">
    <property type="component" value="Chromosome"/>
</dbReference>
<feature type="domain" description="PAS" evidence="1">
    <location>
        <begin position="255"/>
        <end position="322"/>
    </location>
</feature>
<gene>
    <name evidence="2" type="primary">divL</name>
    <name evidence="2" type="ORF">ROSMUCSMR3_02283</name>
</gene>
<reference evidence="2 3" key="1">
    <citation type="submission" date="2017-03" db="EMBL/GenBank/DDBJ databases">
        <title>Genome Sequence of Roseovarius mucosus strain SMR3 Isolated from a culture of the Diatom Skeletonema marinoi.</title>
        <authorList>
            <person name="Topel M."/>
            <person name="Pinder M."/>
            <person name="Johansson O.N."/>
            <person name="Kourtchenko O."/>
            <person name="Godhe A."/>
            <person name="Clarke A.K."/>
        </authorList>
    </citation>
    <scope>NUCLEOTIDE SEQUENCE [LARGE SCALE GENOMIC DNA]</scope>
    <source>
        <strain evidence="2 3">SMR3</strain>
    </source>
</reference>
<feature type="domain" description="PAS" evidence="1">
    <location>
        <begin position="385"/>
        <end position="452"/>
    </location>
</feature>
<organism evidence="2 3">
    <name type="scientific">Roseovarius mucosus</name>
    <dbReference type="NCBI Taxonomy" id="215743"/>
    <lineage>
        <taxon>Bacteria</taxon>
        <taxon>Pseudomonadati</taxon>
        <taxon>Pseudomonadota</taxon>
        <taxon>Alphaproteobacteria</taxon>
        <taxon>Rhodobacterales</taxon>
        <taxon>Roseobacteraceae</taxon>
        <taxon>Roseovarius</taxon>
    </lineage>
</organism>
<keyword evidence="3" id="KW-1185">Reference proteome</keyword>
<dbReference type="SUPFAM" id="SSF55785">
    <property type="entry name" value="PYP-like sensor domain (PAS domain)"/>
    <property type="match status" value="2"/>
</dbReference>
<dbReference type="KEGG" id="rmm:ROSMUCSMR3_02283"/>
<dbReference type="Pfam" id="PF13188">
    <property type="entry name" value="PAS_8"/>
    <property type="match status" value="1"/>
</dbReference>
<protein>
    <submittedName>
        <fullName evidence="2">Sensor protein DivL</fullName>
        <ecNumber evidence="2">2.7.13.3</ecNumber>
    </submittedName>
</protein>
<dbReference type="RefSeq" id="WP_237183435.1">
    <property type="nucleotide sequence ID" value="NZ_CP020474.1"/>
</dbReference>
<evidence type="ECO:0000313" key="2">
    <source>
        <dbReference type="EMBL" id="ARE83754.1"/>
    </source>
</evidence>
<dbReference type="GO" id="GO:0004673">
    <property type="term" value="F:protein histidine kinase activity"/>
    <property type="evidence" value="ECO:0007669"/>
    <property type="project" value="UniProtKB-EC"/>
</dbReference>
<dbReference type="Gene3D" id="3.30.450.20">
    <property type="entry name" value="PAS domain"/>
    <property type="match status" value="1"/>
</dbReference>